<reference evidence="4" key="1">
    <citation type="submission" date="2017-02" db="UniProtKB">
        <authorList>
            <consortium name="WormBaseParasite"/>
        </authorList>
    </citation>
    <scope>IDENTIFICATION</scope>
</reference>
<dbReference type="Proteomes" id="UP000038045">
    <property type="component" value="Unplaced"/>
</dbReference>
<evidence type="ECO:0000313" key="3">
    <source>
        <dbReference type="Proteomes" id="UP000038045"/>
    </source>
</evidence>
<feature type="transmembrane region" description="Helical" evidence="2">
    <location>
        <begin position="321"/>
        <end position="343"/>
    </location>
</feature>
<sequence>MLNKSYINICFRSKHYVKLSSKFCSQVPSTYKHLDKIKTYIEVAQQTYEDVMGMTTIKKIQGDVIEVEKALNRAQLERQDIQNELDKIRSKIKNITMEMEKTPRSHDSYLKLVTEEHSLLKLEGPLQYKFERAVESERVTFEELSKRVRHAHEKERERVEKTRVVSLLCTIFGTGVGIMGSLISDIIKNKRLQKMYDEAKELGPKINGMHDKLNNLSLDRNLKIDVSKELKDQIKVLNISTNELFKMINNIQNEFKNEEKKVESIIKIQNVITNELHEKIDKIQEKVVGSNIKLIEILDKLDISPVEEYPKHPEYKGKTSLLGLIIDHPYITLGIVGLLLLMISR</sequence>
<dbReference type="PANTHER" id="PTHR28624">
    <property type="entry name" value="COILED-COIL DOMAIN-CONTAINING PROTEIN 51"/>
    <property type="match status" value="1"/>
</dbReference>
<dbReference type="InterPro" id="IPR037660">
    <property type="entry name" value="CCDC51"/>
</dbReference>
<keyword evidence="2" id="KW-0812">Transmembrane</keyword>
<feature type="transmembrane region" description="Helical" evidence="2">
    <location>
        <begin position="164"/>
        <end position="187"/>
    </location>
</feature>
<name>A0A0N4ZU97_PARTI</name>
<accession>A0A0N4ZU97</accession>
<keyword evidence="3" id="KW-1185">Reference proteome</keyword>
<keyword evidence="2" id="KW-1133">Transmembrane helix</keyword>
<dbReference type="PANTHER" id="PTHR28624:SF1">
    <property type="entry name" value="MITOCHONDRIAL POTASSIUM CHANNEL"/>
    <property type="match status" value="1"/>
</dbReference>
<dbReference type="WBParaSite" id="PTRK_0001216000.1">
    <property type="protein sequence ID" value="PTRK_0001216000.1"/>
    <property type="gene ID" value="PTRK_0001216000"/>
</dbReference>
<keyword evidence="1" id="KW-0175">Coiled coil</keyword>
<organism evidence="3 4">
    <name type="scientific">Parastrongyloides trichosuri</name>
    <name type="common">Possum-specific nematode worm</name>
    <dbReference type="NCBI Taxonomy" id="131310"/>
    <lineage>
        <taxon>Eukaryota</taxon>
        <taxon>Metazoa</taxon>
        <taxon>Ecdysozoa</taxon>
        <taxon>Nematoda</taxon>
        <taxon>Chromadorea</taxon>
        <taxon>Rhabditida</taxon>
        <taxon>Tylenchina</taxon>
        <taxon>Panagrolaimomorpha</taxon>
        <taxon>Strongyloidoidea</taxon>
        <taxon>Strongyloididae</taxon>
        <taxon>Parastrongyloides</taxon>
    </lineage>
</organism>
<proteinExistence type="predicted"/>
<dbReference type="AlphaFoldDB" id="A0A0N4ZU97"/>
<evidence type="ECO:0000256" key="1">
    <source>
        <dbReference type="SAM" id="Coils"/>
    </source>
</evidence>
<feature type="coiled-coil region" evidence="1">
    <location>
        <begin position="57"/>
        <end position="98"/>
    </location>
</feature>
<dbReference type="STRING" id="131310.A0A0N4ZU97"/>
<protein>
    <submittedName>
        <fullName evidence="4">Coiled-coil domain-containing protein 51</fullName>
    </submittedName>
</protein>
<evidence type="ECO:0000256" key="2">
    <source>
        <dbReference type="SAM" id="Phobius"/>
    </source>
</evidence>
<evidence type="ECO:0000313" key="4">
    <source>
        <dbReference type="WBParaSite" id="PTRK_0001216000.1"/>
    </source>
</evidence>
<keyword evidence="2" id="KW-0472">Membrane</keyword>